<name>A0A2S7VC74_9VIBR</name>
<dbReference type="Proteomes" id="UP000238707">
    <property type="component" value="Unassembled WGS sequence"/>
</dbReference>
<reference evidence="1 2" key="1">
    <citation type="submission" date="2016-12" db="EMBL/GenBank/DDBJ databases">
        <title>Diversity of luminous bacteria.</title>
        <authorList>
            <person name="Yoshizawa S."/>
            <person name="Kogure K."/>
        </authorList>
    </citation>
    <scope>NUCLEOTIDE SEQUENCE [LARGE SCALE GENOMIC DNA]</scope>
    <source>
        <strain evidence="1 2">LC2-408</strain>
    </source>
</reference>
<accession>A0A2S7VC74</accession>
<organism evidence="1 2">
    <name type="scientific">Vibrio chagasii</name>
    <dbReference type="NCBI Taxonomy" id="170679"/>
    <lineage>
        <taxon>Bacteria</taxon>
        <taxon>Pseudomonadati</taxon>
        <taxon>Pseudomonadota</taxon>
        <taxon>Gammaproteobacteria</taxon>
        <taxon>Vibrionales</taxon>
        <taxon>Vibrionaceae</taxon>
        <taxon>Vibrio</taxon>
    </lineage>
</organism>
<evidence type="ECO:0000313" key="2">
    <source>
        <dbReference type="Proteomes" id="UP000238707"/>
    </source>
</evidence>
<protein>
    <submittedName>
        <fullName evidence="1">Uncharacterized protein</fullName>
    </submittedName>
</protein>
<gene>
    <name evidence="1" type="ORF">BTO10_09745</name>
</gene>
<evidence type="ECO:0000313" key="1">
    <source>
        <dbReference type="EMBL" id="PQJ59689.1"/>
    </source>
</evidence>
<dbReference type="EMBL" id="MSCI01000002">
    <property type="protein sequence ID" value="PQJ59689.1"/>
    <property type="molecule type" value="Genomic_DNA"/>
</dbReference>
<proteinExistence type="predicted"/>
<sequence length="61" mass="6923">MHIINTPLNPLFDSKAPFYLVWIISGAVCKSLMANHQGEEKIQRTMLVPTVLQIISIFIIQ</sequence>
<dbReference type="AlphaFoldDB" id="A0A2S7VC74"/>
<keyword evidence="2" id="KW-1185">Reference proteome</keyword>
<comment type="caution">
    <text evidence="1">The sequence shown here is derived from an EMBL/GenBank/DDBJ whole genome shotgun (WGS) entry which is preliminary data.</text>
</comment>